<keyword evidence="10" id="KW-0812">Transmembrane</keyword>
<dbReference type="CDD" id="cd00082">
    <property type="entry name" value="HisKA"/>
    <property type="match status" value="1"/>
</dbReference>
<dbReference type="EMBL" id="JBHRTA010000009">
    <property type="protein sequence ID" value="MFC3196769.1"/>
    <property type="molecule type" value="Genomic_DNA"/>
</dbReference>
<gene>
    <name evidence="13" type="ORF">ACFOET_04000</name>
</gene>
<keyword evidence="3 7" id="KW-0597">Phosphoprotein</keyword>
<evidence type="ECO:0000256" key="4">
    <source>
        <dbReference type="ARBA" id="ARBA00022679"/>
    </source>
</evidence>
<dbReference type="Proteomes" id="UP001595526">
    <property type="component" value="Unassembled WGS sequence"/>
</dbReference>
<feature type="region of interest" description="Disordered" evidence="9">
    <location>
        <begin position="731"/>
        <end position="763"/>
    </location>
</feature>
<dbReference type="InterPro" id="IPR003661">
    <property type="entry name" value="HisK_dim/P_dom"/>
</dbReference>
<accession>A0ABV7JIT8</accession>
<dbReference type="PROSITE" id="PS50110">
    <property type="entry name" value="RESPONSE_REGULATORY"/>
    <property type="match status" value="3"/>
</dbReference>
<comment type="caution">
    <text evidence="13">The sequence shown here is derived from an EMBL/GenBank/DDBJ whole genome shotgun (WGS) entry which is preliminary data.</text>
</comment>
<evidence type="ECO:0000256" key="9">
    <source>
        <dbReference type="SAM" id="MobiDB-lite"/>
    </source>
</evidence>
<feature type="compositionally biased region" description="Basic and acidic residues" evidence="9">
    <location>
        <begin position="748"/>
        <end position="759"/>
    </location>
</feature>
<evidence type="ECO:0000256" key="2">
    <source>
        <dbReference type="ARBA" id="ARBA00012438"/>
    </source>
</evidence>
<dbReference type="InterPro" id="IPR003018">
    <property type="entry name" value="GAF"/>
</dbReference>
<evidence type="ECO:0000313" key="14">
    <source>
        <dbReference type="Proteomes" id="UP001595526"/>
    </source>
</evidence>
<keyword evidence="10" id="KW-1133">Transmembrane helix</keyword>
<dbReference type="SUPFAM" id="SSF52172">
    <property type="entry name" value="CheY-like"/>
    <property type="match status" value="3"/>
</dbReference>
<dbReference type="InterPro" id="IPR029016">
    <property type="entry name" value="GAF-like_dom_sf"/>
</dbReference>
<comment type="catalytic activity">
    <reaction evidence="1">
        <text>ATP + protein L-histidine = ADP + protein N-phospho-L-histidine.</text>
        <dbReference type="EC" id="2.7.13.3"/>
    </reaction>
</comment>
<dbReference type="PRINTS" id="PR00344">
    <property type="entry name" value="BCTRLSENSOR"/>
</dbReference>
<keyword evidence="5" id="KW-0418">Kinase</keyword>
<feature type="domain" description="Response regulatory" evidence="12">
    <location>
        <begin position="893"/>
        <end position="1010"/>
    </location>
</feature>
<evidence type="ECO:0000256" key="10">
    <source>
        <dbReference type="SAM" id="Phobius"/>
    </source>
</evidence>
<feature type="transmembrane region" description="Helical" evidence="10">
    <location>
        <begin position="180"/>
        <end position="201"/>
    </location>
</feature>
<dbReference type="InterPro" id="IPR005467">
    <property type="entry name" value="His_kinase_dom"/>
</dbReference>
<dbReference type="Gene3D" id="1.10.287.130">
    <property type="match status" value="1"/>
</dbReference>
<evidence type="ECO:0000259" key="12">
    <source>
        <dbReference type="PROSITE" id="PS50110"/>
    </source>
</evidence>
<organism evidence="13 14">
    <name type="scientific">Parapedobacter deserti</name>
    <dbReference type="NCBI Taxonomy" id="1912957"/>
    <lineage>
        <taxon>Bacteria</taxon>
        <taxon>Pseudomonadati</taxon>
        <taxon>Bacteroidota</taxon>
        <taxon>Sphingobacteriia</taxon>
        <taxon>Sphingobacteriales</taxon>
        <taxon>Sphingobacteriaceae</taxon>
        <taxon>Parapedobacter</taxon>
    </lineage>
</organism>
<dbReference type="Pfam" id="PF13185">
    <property type="entry name" value="GAF_2"/>
    <property type="match status" value="1"/>
</dbReference>
<keyword evidence="6" id="KW-0902">Two-component regulatory system</keyword>
<dbReference type="PROSITE" id="PS50109">
    <property type="entry name" value="HIS_KIN"/>
    <property type="match status" value="1"/>
</dbReference>
<reference evidence="14" key="1">
    <citation type="journal article" date="2019" name="Int. J. Syst. Evol. Microbiol.">
        <title>The Global Catalogue of Microorganisms (GCM) 10K type strain sequencing project: providing services to taxonomists for standard genome sequencing and annotation.</title>
        <authorList>
            <consortium name="The Broad Institute Genomics Platform"/>
            <consortium name="The Broad Institute Genome Sequencing Center for Infectious Disease"/>
            <person name="Wu L."/>
            <person name="Ma J."/>
        </authorList>
    </citation>
    <scope>NUCLEOTIDE SEQUENCE [LARGE SCALE GENOMIC DNA]</scope>
    <source>
        <strain evidence="14">KCTC 52416</strain>
    </source>
</reference>
<dbReference type="InterPro" id="IPR011006">
    <property type="entry name" value="CheY-like_superfamily"/>
</dbReference>
<dbReference type="SMART" id="SM00387">
    <property type="entry name" value="HATPase_c"/>
    <property type="match status" value="1"/>
</dbReference>
<evidence type="ECO:0000313" key="13">
    <source>
        <dbReference type="EMBL" id="MFC3196769.1"/>
    </source>
</evidence>
<evidence type="ECO:0000259" key="11">
    <source>
        <dbReference type="PROSITE" id="PS50109"/>
    </source>
</evidence>
<feature type="transmembrane region" description="Helical" evidence="10">
    <location>
        <begin position="12"/>
        <end position="29"/>
    </location>
</feature>
<dbReference type="CDD" id="cd16922">
    <property type="entry name" value="HATPase_EvgS-ArcB-TorS-like"/>
    <property type="match status" value="1"/>
</dbReference>
<dbReference type="Gene3D" id="3.30.450.40">
    <property type="match status" value="1"/>
</dbReference>
<name>A0ABV7JIT8_9SPHI</name>
<dbReference type="Pfam" id="PF00512">
    <property type="entry name" value="HisKA"/>
    <property type="match status" value="1"/>
</dbReference>
<dbReference type="SMART" id="SM00065">
    <property type="entry name" value="GAF"/>
    <property type="match status" value="1"/>
</dbReference>
<dbReference type="EC" id="2.7.13.3" evidence="2"/>
<dbReference type="Pfam" id="PF00072">
    <property type="entry name" value="Response_reg"/>
    <property type="match status" value="3"/>
</dbReference>
<dbReference type="InterPro" id="IPR004358">
    <property type="entry name" value="Sig_transdc_His_kin-like_C"/>
</dbReference>
<dbReference type="SUPFAM" id="SSF55874">
    <property type="entry name" value="ATPase domain of HSP90 chaperone/DNA topoisomerase II/histidine kinase"/>
    <property type="match status" value="1"/>
</dbReference>
<feature type="modified residue" description="4-aspartylphosphate" evidence="7">
    <location>
        <position position="943"/>
    </location>
</feature>
<keyword evidence="10" id="KW-0472">Membrane</keyword>
<feature type="coiled-coil region" evidence="8">
    <location>
        <begin position="390"/>
        <end position="466"/>
    </location>
</feature>
<dbReference type="PANTHER" id="PTHR45339:SF1">
    <property type="entry name" value="HYBRID SIGNAL TRANSDUCTION HISTIDINE KINASE J"/>
    <property type="match status" value="1"/>
</dbReference>
<keyword evidence="14" id="KW-1185">Reference proteome</keyword>
<feature type="domain" description="Response regulatory" evidence="12">
    <location>
        <begin position="1046"/>
        <end position="1163"/>
    </location>
</feature>
<dbReference type="PANTHER" id="PTHR45339">
    <property type="entry name" value="HYBRID SIGNAL TRANSDUCTION HISTIDINE KINASE J"/>
    <property type="match status" value="1"/>
</dbReference>
<dbReference type="Gene3D" id="3.30.565.10">
    <property type="entry name" value="Histidine kinase-like ATPase, C-terminal domain"/>
    <property type="match status" value="1"/>
</dbReference>
<dbReference type="RefSeq" id="WP_379019808.1">
    <property type="nucleotide sequence ID" value="NZ_JBHRTA010000009.1"/>
</dbReference>
<feature type="modified residue" description="4-aspartylphosphate" evidence="7">
    <location>
        <position position="820"/>
    </location>
</feature>
<dbReference type="Pfam" id="PF02518">
    <property type="entry name" value="HATPase_c"/>
    <property type="match status" value="1"/>
</dbReference>
<dbReference type="SUPFAM" id="SSF55781">
    <property type="entry name" value="GAF domain-like"/>
    <property type="match status" value="1"/>
</dbReference>
<evidence type="ECO:0000256" key="7">
    <source>
        <dbReference type="PROSITE-ProRule" id="PRU00169"/>
    </source>
</evidence>
<dbReference type="CDD" id="cd17546">
    <property type="entry name" value="REC_hyHK_CKI1_RcsC-like"/>
    <property type="match status" value="1"/>
</dbReference>
<evidence type="ECO:0000256" key="3">
    <source>
        <dbReference type="ARBA" id="ARBA00022553"/>
    </source>
</evidence>
<evidence type="ECO:0000256" key="1">
    <source>
        <dbReference type="ARBA" id="ARBA00000085"/>
    </source>
</evidence>
<feature type="domain" description="Response regulatory" evidence="12">
    <location>
        <begin position="771"/>
        <end position="884"/>
    </location>
</feature>
<evidence type="ECO:0000256" key="6">
    <source>
        <dbReference type="ARBA" id="ARBA00023012"/>
    </source>
</evidence>
<evidence type="ECO:0000256" key="5">
    <source>
        <dbReference type="ARBA" id="ARBA00022777"/>
    </source>
</evidence>
<dbReference type="CDD" id="cd00156">
    <property type="entry name" value="REC"/>
    <property type="match status" value="1"/>
</dbReference>
<keyword evidence="8" id="KW-0175">Coiled coil</keyword>
<dbReference type="InterPro" id="IPR036890">
    <property type="entry name" value="HATPase_C_sf"/>
</dbReference>
<sequence>MKKLRFKGQIYAGFVIAIAIVSTTAFLFYKKINGVVGDNRLLMQVSVATASLIDTINRQNNCMSLEMLSYFSDGDETHLKNIKNEQLAVSANLALLAEGLQKMEMGTLAIHYLHSLFERHANDLLHELTNLDVSKRTKTAEVQASADRIDQRLSLLKQAVISKRKSEMERLNGVIIETKYIAVLGLTLAVLVLFGLIGYIIKTFDFQKKAERVIRKVNADLKKLSKEKEIDNWLLNGLAALDDRTRGGLGEEEIAGNAIQTVCQHLNADVGVIYLQSTSDETVFIHTGSYATTPQDIQPKIAKGEGLIGESIVSKKQLVLSNITEHYLTAASSLGNAKIGNIVIQPCIYEGEVLGVMEIGFFREIDDTVIRFLNRASTNLAVACKVSRALSTLSHLYEETQQQAEELEAQHEELRTTNDELTHKTHLLEASEEELRVQQEELKHANLELEEKARLLEERNFSIEQARQSIAIKANELERSGRYKSEFLANMSHELRTPLNSILILAKLLNDNKSGRLSAEEVKYASVIHHAGTDLLNLINNILDLSKIESGNVELIIEDIPLSNIAQDLLELFSSVADSRAIGFRVTIHEDLPPIISTDEQRLRQVLKNLLSNAFKFTKEQGHVELLLTSAGRSPSWKKGMLGGMPASEVIAFVVTDTGIGIPIDKQKLIFDAFKQADGSTSRKFGGTGLGLSICRELATVLGGEIHLTSTEGKGSVFTLFLPLKHKDKVPKPAANKESLSNRSVGKIVDEKQQSDPEGPKTFQANAPRKRLLIIEDDRNFAEILAMYAKERGFEPLVAYQGDTGLEMALDQIPDAIILDIMLPVMDGWTVLRKLKDNPGTKSIPVHLMSADRPNKRKIEEAAVGFLKKPIDQKSLEDVFGLLYRLIESPLKRVLVVEDHRVQSDNLKSGLTDRGVEVTQAYTAAEALNFLRSDNHYDCVILDINLPDKSGMDLLDEVKGIPKHSETPVIINTAMDFNAEMTGRILRHTKAMVVKSGKSNNRILDEVNLFINKVKNDPPASTGVFEVNSNAEPATIQRDKVLQGKRVLLADDDMRNIFALSTVFASYNIDVDTANNGQEALAALDKNPRIDLVLMDIMMPEMDGYEAIAKIRAIKKFAKLPIIAITAKAMLSDRQLALEAGANDYITKPVDVSKLLSLIRVWLS</sequence>
<protein>
    <recommendedName>
        <fullName evidence="2">histidine kinase</fullName>
        <ecNumber evidence="2">2.7.13.3</ecNumber>
    </recommendedName>
</protein>
<dbReference type="InterPro" id="IPR003594">
    <property type="entry name" value="HATPase_dom"/>
</dbReference>
<dbReference type="InterPro" id="IPR001789">
    <property type="entry name" value="Sig_transdc_resp-reg_receiver"/>
</dbReference>
<proteinExistence type="predicted"/>
<feature type="domain" description="Histidine kinase" evidence="11">
    <location>
        <begin position="490"/>
        <end position="726"/>
    </location>
</feature>
<dbReference type="InterPro" id="IPR036097">
    <property type="entry name" value="HisK_dim/P_sf"/>
</dbReference>
<dbReference type="SUPFAM" id="SSF47384">
    <property type="entry name" value="Homodimeric domain of signal transducing histidine kinase"/>
    <property type="match status" value="1"/>
</dbReference>
<evidence type="ECO:0000256" key="8">
    <source>
        <dbReference type="SAM" id="Coils"/>
    </source>
</evidence>
<dbReference type="Gene3D" id="3.40.50.2300">
    <property type="match status" value="3"/>
</dbReference>
<dbReference type="SMART" id="SM00448">
    <property type="entry name" value="REC"/>
    <property type="match status" value="3"/>
</dbReference>
<dbReference type="SMART" id="SM00388">
    <property type="entry name" value="HisKA"/>
    <property type="match status" value="1"/>
</dbReference>
<feature type="modified residue" description="4-aspartylphosphate" evidence="7">
    <location>
        <position position="1096"/>
    </location>
</feature>
<keyword evidence="4" id="KW-0808">Transferase</keyword>